<feature type="compositionally biased region" description="Polar residues" evidence="1">
    <location>
        <begin position="9"/>
        <end position="38"/>
    </location>
</feature>
<name>A0ABQ7JZ50_9FUNG</name>
<feature type="compositionally biased region" description="Low complexity" evidence="1">
    <location>
        <begin position="181"/>
        <end position="191"/>
    </location>
</feature>
<reference evidence="2 3" key="1">
    <citation type="journal article" date="2020" name="Fungal Divers.">
        <title>Resolving the Mortierellaceae phylogeny through synthesis of multi-gene phylogenetics and phylogenomics.</title>
        <authorList>
            <person name="Vandepol N."/>
            <person name="Liber J."/>
            <person name="Desiro A."/>
            <person name="Na H."/>
            <person name="Kennedy M."/>
            <person name="Barry K."/>
            <person name="Grigoriev I.V."/>
            <person name="Miller A.N."/>
            <person name="O'Donnell K."/>
            <person name="Stajich J.E."/>
            <person name="Bonito G."/>
        </authorList>
    </citation>
    <scope>NUCLEOTIDE SEQUENCE [LARGE SCALE GENOMIC DNA]</scope>
    <source>
        <strain evidence="2 3">AD045</strain>
    </source>
</reference>
<evidence type="ECO:0000256" key="1">
    <source>
        <dbReference type="SAM" id="MobiDB-lite"/>
    </source>
</evidence>
<feature type="compositionally biased region" description="Low complexity" evidence="1">
    <location>
        <begin position="325"/>
        <end position="341"/>
    </location>
</feature>
<feature type="region of interest" description="Disordered" evidence="1">
    <location>
        <begin position="1"/>
        <end position="84"/>
    </location>
</feature>
<evidence type="ECO:0000313" key="3">
    <source>
        <dbReference type="Proteomes" id="UP001194696"/>
    </source>
</evidence>
<feature type="compositionally biased region" description="Polar residues" evidence="1">
    <location>
        <begin position="70"/>
        <end position="82"/>
    </location>
</feature>
<sequence length="576" mass="61897">MSFPPRFIRTQTPHVLRSSLDQESVDSQLHSNVSSDNFFQHLDNNHSDSDENDEDNVEEPREEGREQSDTVINLNKPSSLPTSLPRFAFLSAPSAPAVPTTPGNSFALLADKTSKRVRVTDPASSRNSSQSSNRSRSRSRSTSPILLDVNDSDYKPTTSSPSKRVRFDESKNQVHWHHRSSSISPPGSPAAPINLKAQPLVSALLRRSHYGNYSPSASFDFDESFTSVSSSTSSIGSGGNQSPEKFTLSLENTSQDVMDFASSLTRLMGSGNLGGSQESDASSNSISSTSFATFNTSLPMSASSRIFSNMFQASPPSPVRPSFMSYSPPPSSSLSSCWSPTMDDDEDDSMETAPRISPPPPPVLAQKKVRAPFVPRRPRNTGNLSPTRPGVAPGVPRRFPSMLKREASNASFLDNYPASLAPGPDDNQPFTSVSRVSPPPSPAAEAVTVVPRMSTPPREASLSPVLSSATHATPAVSLPLLSAGAAAPMTTPLLRKSISDIPLRSLKNNSNSNIWLDAQKIVPQFKKSASFNEFMVTSNSNSSNNISKTLSQEDVIMSLAPLFPLQGSTPADSQLV</sequence>
<feature type="region of interest" description="Disordered" evidence="1">
    <location>
        <begin position="109"/>
        <end position="191"/>
    </location>
</feature>
<evidence type="ECO:0000313" key="2">
    <source>
        <dbReference type="EMBL" id="KAG0288066.1"/>
    </source>
</evidence>
<accession>A0ABQ7JZ50</accession>
<organism evidence="2 3">
    <name type="scientific">Linnemannia gamsii</name>
    <dbReference type="NCBI Taxonomy" id="64522"/>
    <lineage>
        <taxon>Eukaryota</taxon>
        <taxon>Fungi</taxon>
        <taxon>Fungi incertae sedis</taxon>
        <taxon>Mucoromycota</taxon>
        <taxon>Mortierellomycotina</taxon>
        <taxon>Mortierellomycetes</taxon>
        <taxon>Mortierellales</taxon>
        <taxon>Mortierellaceae</taxon>
        <taxon>Linnemannia</taxon>
    </lineage>
</organism>
<feature type="compositionally biased region" description="Low complexity" evidence="1">
    <location>
        <begin position="124"/>
        <end position="134"/>
    </location>
</feature>
<comment type="caution">
    <text evidence="2">The sequence shown here is derived from an EMBL/GenBank/DDBJ whole genome shotgun (WGS) entry which is preliminary data.</text>
</comment>
<gene>
    <name evidence="2" type="ORF">BGZ96_008101</name>
</gene>
<protein>
    <submittedName>
        <fullName evidence="2">Uncharacterized protein</fullName>
    </submittedName>
</protein>
<feature type="compositionally biased region" description="Basic and acidic residues" evidence="1">
    <location>
        <begin position="58"/>
        <end position="68"/>
    </location>
</feature>
<feature type="region of interest" description="Disordered" evidence="1">
    <location>
        <begin position="414"/>
        <end position="444"/>
    </location>
</feature>
<dbReference type="Proteomes" id="UP001194696">
    <property type="component" value="Unassembled WGS sequence"/>
</dbReference>
<proteinExistence type="predicted"/>
<keyword evidence="3" id="KW-1185">Reference proteome</keyword>
<feature type="region of interest" description="Disordered" evidence="1">
    <location>
        <begin position="325"/>
        <end position="398"/>
    </location>
</feature>
<dbReference type="EMBL" id="JAAAIM010000437">
    <property type="protein sequence ID" value="KAG0288066.1"/>
    <property type="molecule type" value="Genomic_DNA"/>
</dbReference>